<protein>
    <recommendedName>
        <fullName evidence="3">MULE transposase domain-containing protein</fullName>
    </recommendedName>
</protein>
<comment type="caution">
    <text evidence="1">The sequence shown here is derived from an EMBL/GenBank/DDBJ whole genome shotgun (WGS) entry which is preliminary data.</text>
</comment>
<accession>A0A6A4BC27</accession>
<dbReference type="EMBL" id="QXFT01006303">
    <property type="protein sequence ID" value="KAE9269434.1"/>
    <property type="molecule type" value="Genomic_DNA"/>
</dbReference>
<dbReference type="Proteomes" id="UP000434957">
    <property type="component" value="Unassembled WGS sequence"/>
</dbReference>
<evidence type="ECO:0000313" key="1">
    <source>
        <dbReference type="EMBL" id="KAE9269434.1"/>
    </source>
</evidence>
<keyword evidence="2" id="KW-1185">Reference proteome</keyword>
<name>A0A6A4BC27_9STRA</name>
<organism evidence="1 2">
    <name type="scientific">Phytophthora rubi</name>
    <dbReference type="NCBI Taxonomy" id="129364"/>
    <lineage>
        <taxon>Eukaryota</taxon>
        <taxon>Sar</taxon>
        <taxon>Stramenopiles</taxon>
        <taxon>Oomycota</taxon>
        <taxon>Peronosporomycetes</taxon>
        <taxon>Peronosporales</taxon>
        <taxon>Peronosporaceae</taxon>
        <taxon>Phytophthora</taxon>
    </lineage>
</organism>
<sequence>MCYFHVAAKVYERTRHLPTETGHLVMRGLQDMHFARDEAHYLETKEKVLSKWGKKLELATFIKYFSKQ</sequence>
<dbReference type="AlphaFoldDB" id="A0A6A4BC27"/>
<reference evidence="1 2" key="1">
    <citation type="submission" date="2018-08" db="EMBL/GenBank/DDBJ databases">
        <title>Genomic investigation of the strawberry pathogen Phytophthora fragariae indicates pathogenicity is determined by transcriptional variation in three key races.</title>
        <authorList>
            <person name="Adams T.M."/>
            <person name="Armitage A.D."/>
            <person name="Sobczyk M.K."/>
            <person name="Bates H.J."/>
            <person name="Dunwell J.M."/>
            <person name="Nellist C.F."/>
            <person name="Harrison R.J."/>
        </authorList>
    </citation>
    <scope>NUCLEOTIDE SEQUENCE [LARGE SCALE GENOMIC DNA]</scope>
    <source>
        <strain evidence="1 2">SCRP333</strain>
    </source>
</reference>
<evidence type="ECO:0008006" key="3">
    <source>
        <dbReference type="Google" id="ProtNLM"/>
    </source>
</evidence>
<evidence type="ECO:0000313" key="2">
    <source>
        <dbReference type="Proteomes" id="UP000434957"/>
    </source>
</evidence>
<proteinExistence type="predicted"/>
<gene>
    <name evidence="1" type="ORF">PR003_g31147</name>
</gene>